<evidence type="ECO:0000259" key="2">
    <source>
        <dbReference type="Pfam" id="PF13304"/>
    </source>
</evidence>
<dbReference type="InterPro" id="IPR051396">
    <property type="entry name" value="Bact_Antivir_Def_Nuclease"/>
</dbReference>
<reference evidence="3 4" key="1">
    <citation type="journal article" date="2015" name="Genome Announc.">
        <title>Draft Genome Sequences of Marine Isolates of Thalassomonas viridans and Thalassomonas actiniarum.</title>
        <authorList>
            <person name="Olonade I."/>
            <person name="van Zyl L.J."/>
            <person name="Trindade M."/>
        </authorList>
    </citation>
    <scope>NUCLEOTIDE SEQUENCE [LARGE SCALE GENOMIC DNA]</scope>
    <source>
        <strain evidence="3 4">XOM25</strain>
    </source>
</reference>
<name>A0AAE9Z5B0_9GAMM</name>
<evidence type="ECO:0000313" key="4">
    <source>
        <dbReference type="Proteomes" id="UP000032352"/>
    </source>
</evidence>
<dbReference type="Pfam" id="PF13175">
    <property type="entry name" value="AAA_15"/>
    <property type="match status" value="1"/>
</dbReference>
<dbReference type="InterPro" id="IPR041685">
    <property type="entry name" value="AAA_GajA/Old/RecF-like"/>
</dbReference>
<dbReference type="RefSeq" id="WP_044839314.1">
    <property type="nucleotide sequence ID" value="NZ_CP059733.1"/>
</dbReference>
<dbReference type="GO" id="GO:0016887">
    <property type="term" value="F:ATP hydrolysis activity"/>
    <property type="evidence" value="ECO:0007669"/>
    <property type="project" value="InterPro"/>
</dbReference>
<feature type="domain" description="Endonuclease GajA/Old nuclease/RecF-like AAA" evidence="1">
    <location>
        <begin position="1"/>
        <end position="67"/>
    </location>
</feature>
<dbReference type="Pfam" id="PF13304">
    <property type="entry name" value="AAA_21"/>
    <property type="match status" value="1"/>
</dbReference>
<proteinExistence type="predicted"/>
<dbReference type="EMBL" id="CP059733">
    <property type="protein sequence ID" value="WDE06873.1"/>
    <property type="molecule type" value="Genomic_DNA"/>
</dbReference>
<dbReference type="PANTHER" id="PTHR43581">
    <property type="entry name" value="ATP/GTP PHOSPHATASE"/>
    <property type="match status" value="1"/>
</dbReference>
<dbReference type="GO" id="GO:0005524">
    <property type="term" value="F:ATP binding"/>
    <property type="evidence" value="ECO:0007669"/>
    <property type="project" value="InterPro"/>
</dbReference>
<dbReference type="InterPro" id="IPR003959">
    <property type="entry name" value="ATPase_AAA_core"/>
</dbReference>
<sequence>MKIYELYISNFRKFTKARFRFNAQSNVTVLIGDNATGKSAILNSLSIMISSYLLDFKVPGAVRHIRKDEVHLKQVVHDGVASLEPQWSEGVALSCIGSLHELYQGDDSTFRNAISWSRELTSEASKTTRINAKLITGAGKNARMAVEQGEGVLLPVLAYYGTGRLWHSKKDIPLAEPDSRAIGYRDCLDPASNHNLFLKWFSRLELASIQKRKKYGVLEAVREAVRQCIPQCSNIYFDFEFNQLMTEFEDGRLLGFDNLSDGYRNMLAIVADISHRAARLNPHLGSDAAVNTPGIVLIDEIDLHLHPKWQRIIVNNLREAFPKVQFIVSTHSPFIIQSLKAGEVIDLNATSHLAVEGQLPQAGCLVDYDAEQPAEPSPAKGFSERSIEDIVEDVMGIGLPSRSARLERMYKVAEKYYELLDQGSKASGEEKEKLKAELDQLSAPFSENVAYHAFLERKRIKAGILSQEEKETQ</sequence>
<dbReference type="Proteomes" id="UP000032352">
    <property type="component" value="Chromosome"/>
</dbReference>
<dbReference type="Gene3D" id="3.40.50.300">
    <property type="entry name" value="P-loop containing nucleotide triphosphate hydrolases"/>
    <property type="match status" value="2"/>
</dbReference>
<keyword evidence="4" id="KW-1185">Reference proteome</keyword>
<evidence type="ECO:0000259" key="1">
    <source>
        <dbReference type="Pfam" id="PF13175"/>
    </source>
</evidence>
<dbReference type="SUPFAM" id="SSF52540">
    <property type="entry name" value="P-loop containing nucleoside triphosphate hydrolases"/>
    <property type="match status" value="1"/>
</dbReference>
<evidence type="ECO:0000313" key="3">
    <source>
        <dbReference type="EMBL" id="WDE06873.1"/>
    </source>
</evidence>
<dbReference type="InterPro" id="IPR027417">
    <property type="entry name" value="P-loop_NTPase"/>
</dbReference>
<organism evidence="3 4">
    <name type="scientific">Thalassomonas viridans</name>
    <dbReference type="NCBI Taxonomy" id="137584"/>
    <lineage>
        <taxon>Bacteria</taxon>
        <taxon>Pseudomonadati</taxon>
        <taxon>Pseudomonadota</taxon>
        <taxon>Gammaproteobacteria</taxon>
        <taxon>Alteromonadales</taxon>
        <taxon>Colwelliaceae</taxon>
        <taxon>Thalassomonas</taxon>
    </lineage>
</organism>
<accession>A0AAE9Z5B0</accession>
<reference evidence="3 4" key="2">
    <citation type="journal article" date="2022" name="Mar. Drugs">
        <title>Bioassay-Guided Fractionation Leads to the Detection of Cholic Acid Generated by the Rare Thalassomonas sp.</title>
        <authorList>
            <person name="Pheiffer F."/>
            <person name="Schneider Y.K."/>
            <person name="Hansen E.H."/>
            <person name="Andersen J.H."/>
            <person name="Isaksson J."/>
            <person name="Busche T."/>
            <person name="R C."/>
            <person name="Kalinowski J."/>
            <person name="Zyl L.V."/>
            <person name="Trindade M."/>
        </authorList>
    </citation>
    <scope>NUCLEOTIDE SEQUENCE [LARGE SCALE GENOMIC DNA]</scope>
    <source>
        <strain evidence="3 4">XOM25</strain>
    </source>
</reference>
<dbReference type="KEGG" id="tvd:SG34_008225"/>
<dbReference type="PANTHER" id="PTHR43581:SF2">
    <property type="entry name" value="EXCINUCLEASE ATPASE SUBUNIT"/>
    <property type="match status" value="1"/>
</dbReference>
<gene>
    <name evidence="3" type="ORF">SG34_008225</name>
</gene>
<dbReference type="AlphaFoldDB" id="A0AAE9Z5B0"/>
<protein>
    <submittedName>
        <fullName evidence="3">AAA family ATPase</fullName>
    </submittedName>
</protein>
<feature type="domain" description="ATPase AAA-type core" evidence="2">
    <location>
        <begin position="157"/>
        <end position="336"/>
    </location>
</feature>